<dbReference type="RefSeq" id="WP_332901616.1">
    <property type="nucleotide sequence ID" value="NZ_JBAGLP010000116.1"/>
</dbReference>
<dbReference type="EC" id="4.2.99.18" evidence="2"/>
<sequence>MPEGDVLRLTAERLDQALRGGPLVRAELRWPNVGGAELTGRTVTGCVSYGKHLLTRFDDDRTLHTHLRMEGAWRVVPTDGRASAAGHPQVRAVLSTARWTAVGWRLGMLDLLRTRDEPRLLAHLGPDVLAADFGTHGLPEALDRWQAQGARPLCDVLLDQAIVAGLGTIWMAESLFARRLHPWAPADSLSEDEVRGLLVTARRLVGGSVEIGRRQGLGEVPRSVHGRLGKPCRRCRTPIAVGQANEPPYERPVFWCPTCQAVSRPA</sequence>
<dbReference type="Pfam" id="PF06831">
    <property type="entry name" value="H2TH"/>
    <property type="match status" value="1"/>
</dbReference>
<dbReference type="Gene3D" id="1.10.8.50">
    <property type="match status" value="1"/>
</dbReference>
<evidence type="ECO:0000256" key="7">
    <source>
        <dbReference type="ARBA" id="ARBA00022833"/>
    </source>
</evidence>
<dbReference type="SMART" id="SM01232">
    <property type="entry name" value="H2TH"/>
    <property type="match status" value="1"/>
</dbReference>
<keyword evidence="6" id="KW-0378">Hydrolase</keyword>
<evidence type="ECO:0000256" key="9">
    <source>
        <dbReference type="ARBA" id="ARBA00023204"/>
    </source>
</evidence>
<keyword evidence="3" id="KW-0479">Metal-binding</keyword>
<dbReference type="InterPro" id="IPR015886">
    <property type="entry name" value="H2TH_FPG"/>
</dbReference>
<dbReference type="CDD" id="cd08971">
    <property type="entry name" value="AcNei2_N"/>
    <property type="match status" value="1"/>
</dbReference>
<keyword evidence="9" id="KW-0234">DNA repair</keyword>
<evidence type="ECO:0000313" key="17">
    <source>
        <dbReference type="Proteomes" id="UP001310387"/>
    </source>
</evidence>
<reference evidence="16" key="1">
    <citation type="journal article" date="2024" name="Antonie Van Leeuwenhoek">
        <title>Isoptericola haloaureus sp. nov., a dimorphic actinobacterium isolated from mangrove sediments of southeast India, implicating biosaline agricultural significance through nitrogen fixation and salt tolerance genes.</title>
        <authorList>
            <person name="Prathaban M."/>
            <person name="Prathiviraj R."/>
            <person name="Ravichandran M."/>
            <person name="Natarajan S.D."/>
            <person name="Sobanaa M."/>
            <person name="Hari Krishna Kumar S."/>
            <person name="Chandrasekar V."/>
            <person name="Selvin J."/>
        </authorList>
    </citation>
    <scope>NUCLEOTIDE SEQUENCE</scope>
    <source>
        <strain evidence="16">MP1014</strain>
    </source>
</reference>
<keyword evidence="7" id="KW-0862">Zinc</keyword>
<keyword evidence="17" id="KW-1185">Reference proteome</keyword>
<dbReference type="InterPro" id="IPR010979">
    <property type="entry name" value="Ribosomal_uS13-like_H2TH"/>
</dbReference>
<evidence type="ECO:0000256" key="8">
    <source>
        <dbReference type="ARBA" id="ARBA00023125"/>
    </source>
</evidence>
<accession>A0ABU7Z6C5</accession>
<dbReference type="PROSITE" id="PS51068">
    <property type="entry name" value="FPG_CAT"/>
    <property type="match status" value="1"/>
</dbReference>
<evidence type="ECO:0000256" key="4">
    <source>
        <dbReference type="ARBA" id="ARBA00022763"/>
    </source>
</evidence>
<dbReference type="InterPro" id="IPR044090">
    <property type="entry name" value="Nei2_N"/>
</dbReference>
<keyword evidence="8" id="KW-0238">DNA-binding</keyword>
<dbReference type="SUPFAM" id="SSF46946">
    <property type="entry name" value="S13-like H2TH domain"/>
    <property type="match status" value="1"/>
</dbReference>
<organism evidence="16 17">
    <name type="scientific">Isoptericola haloaureus</name>
    <dbReference type="NCBI Taxonomy" id="1542902"/>
    <lineage>
        <taxon>Bacteria</taxon>
        <taxon>Bacillati</taxon>
        <taxon>Actinomycetota</taxon>
        <taxon>Actinomycetes</taxon>
        <taxon>Micrococcales</taxon>
        <taxon>Promicromonosporaceae</taxon>
        <taxon>Isoptericola</taxon>
    </lineage>
</organism>
<evidence type="ECO:0000256" key="5">
    <source>
        <dbReference type="ARBA" id="ARBA00022771"/>
    </source>
</evidence>
<comment type="similarity">
    <text evidence="1">Belongs to the FPG family.</text>
</comment>
<evidence type="ECO:0000256" key="13">
    <source>
        <dbReference type="PROSITE-ProRule" id="PRU00391"/>
    </source>
</evidence>
<dbReference type="PROSITE" id="PS51066">
    <property type="entry name" value="ZF_FPG_2"/>
    <property type="match status" value="1"/>
</dbReference>
<dbReference type="InterPro" id="IPR000214">
    <property type="entry name" value="Znf_DNA_glyclase/AP_lyase"/>
</dbReference>
<dbReference type="Proteomes" id="UP001310387">
    <property type="component" value="Unassembled WGS sequence"/>
</dbReference>
<dbReference type="Pfam" id="PF01149">
    <property type="entry name" value="Fapy_DNA_glyco"/>
    <property type="match status" value="1"/>
</dbReference>
<proteinExistence type="inferred from homology"/>
<evidence type="ECO:0000313" key="16">
    <source>
        <dbReference type="EMBL" id="MEG3614893.1"/>
    </source>
</evidence>
<dbReference type="Gene3D" id="3.20.190.10">
    <property type="entry name" value="MutM-like, N-terminal"/>
    <property type="match status" value="1"/>
</dbReference>
<keyword evidence="11" id="KW-0511">Multifunctional enzyme</keyword>
<feature type="domain" description="FPG-type" evidence="14">
    <location>
        <begin position="223"/>
        <end position="261"/>
    </location>
</feature>
<dbReference type="EMBL" id="JBAGLP010000116">
    <property type="protein sequence ID" value="MEG3614893.1"/>
    <property type="molecule type" value="Genomic_DNA"/>
</dbReference>
<dbReference type="PANTHER" id="PTHR42697:SF1">
    <property type="entry name" value="ENDONUCLEASE 8"/>
    <property type="match status" value="1"/>
</dbReference>
<dbReference type="PANTHER" id="PTHR42697">
    <property type="entry name" value="ENDONUCLEASE 8"/>
    <property type="match status" value="1"/>
</dbReference>
<keyword evidence="10" id="KW-0456">Lyase</keyword>
<evidence type="ECO:0000256" key="3">
    <source>
        <dbReference type="ARBA" id="ARBA00022723"/>
    </source>
</evidence>
<name>A0ABU7Z6C5_9MICO</name>
<evidence type="ECO:0000259" key="14">
    <source>
        <dbReference type="PROSITE" id="PS51066"/>
    </source>
</evidence>
<keyword evidence="5 13" id="KW-0863">Zinc-finger</keyword>
<keyword evidence="12" id="KW-0326">Glycosidase</keyword>
<evidence type="ECO:0000256" key="11">
    <source>
        <dbReference type="ARBA" id="ARBA00023268"/>
    </source>
</evidence>
<evidence type="ECO:0000256" key="6">
    <source>
        <dbReference type="ARBA" id="ARBA00022801"/>
    </source>
</evidence>
<dbReference type="InterPro" id="IPR012319">
    <property type="entry name" value="FPG_cat"/>
</dbReference>
<protein>
    <recommendedName>
        <fullName evidence="2">DNA-(apurinic or apyrimidinic site) lyase</fullName>
        <ecNumber evidence="2">4.2.99.18</ecNumber>
    </recommendedName>
</protein>
<dbReference type="InterPro" id="IPR035937">
    <property type="entry name" value="FPG_N"/>
</dbReference>
<evidence type="ECO:0000259" key="15">
    <source>
        <dbReference type="PROSITE" id="PS51068"/>
    </source>
</evidence>
<evidence type="ECO:0000256" key="10">
    <source>
        <dbReference type="ARBA" id="ARBA00023239"/>
    </source>
</evidence>
<dbReference type="SMART" id="SM00898">
    <property type="entry name" value="Fapy_DNA_glyco"/>
    <property type="match status" value="1"/>
</dbReference>
<feature type="domain" description="Formamidopyrimidine-DNA glycosylase catalytic" evidence="15">
    <location>
        <begin position="2"/>
        <end position="121"/>
    </location>
</feature>
<dbReference type="SUPFAM" id="SSF81624">
    <property type="entry name" value="N-terminal domain of MutM-like DNA repair proteins"/>
    <property type="match status" value="1"/>
</dbReference>
<evidence type="ECO:0000256" key="12">
    <source>
        <dbReference type="ARBA" id="ARBA00023295"/>
    </source>
</evidence>
<evidence type="ECO:0000256" key="2">
    <source>
        <dbReference type="ARBA" id="ARBA00012720"/>
    </source>
</evidence>
<dbReference type="SUPFAM" id="SSF57716">
    <property type="entry name" value="Glucocorticoid receptor-like (DNA-binding domain)"/>
    <property type="match status" value="1"/>
</dbReference>
<comment type="caution">
    <text evidence="16">The sequence shown here is derived from an EMBL/GenBank/DDBJ whole genome shotgun (WGS) entry which is preliminary data.</text>
</comment>
<evidence type="ECO:0000256" key="1">
    <source>
        <dbReference type="ARBA" id="ARBA00009409"/>
    </source>
</evidence>
<gene>
    <name evidence="16" type="ORF">V5O49_07130</name>
</gene>
<reference evidence="16" key="2">
    <citation type="submission" date="2024-02" db="EMBL/GenBank/DDBJ databases">
        <authorList>
            <person name="Prathaban M."/>
            <person name="Mythili R."/>
            <person name="Sharmila Devi N."/>
            <person name="Sobanaa M."/>
            <person name="Prathiviraj R."/>
            <person name="Selvin J."/>
        </authorList>
    </citation>
    <scope>NUCLEOTIDE SEQUENCE</scope>
    <source>
        <strain evidence="16">MP1014</strain>
    </source>
</reference>
<keyword evidence="4" id="KW-0227">DNA damage</keyword>